<dbReference type="InterPro" id="IPR025658">
    <property type="entry name" value="Cyclophilin_TM1367"/>
</dbReference>
<dbReference type="InterPro" id="IPR029000">
    <property type="entry name" value="Cyclophilin-like_dom_sf"/>
</dbReference>
<feature type="domain" description="Cyclophilin TM1367-like" evidence="1">
    <location>
        <begin position="5"/>
        <end position="117"/>
    </location>
</feature>
<name>A0ABN6PAD8_9EURY</name>
<protein>
    <recommendedName>
        <fullName evidence="1">Cyclophilin TM1367-like domain-containing protein</fullName>
    </recommendedName>
</protein>
<sequence length="121" mass="14038">MVEKMRIRIEVEGKGYAIGELDDRNPKTAQIIYDNLPLEGRALIWLEEVYFDIPLTIEYENPSKTATMGDISYWPPGYAFCIFFGSSQPYSEVNHIGKVMENLEIFREVEEGDRIIIDRVE</sequence>
<dbReference type="SUPFAM" id="SSF50891">
    <property type="entry name" value="Cyclophilin-like"/>
    <property type="match status" value="1"/>
</dbReference>
<gene>
    <name evidence="2" type="ORF">MTTB_05640</name>
</gene>
<accession>A0ABN6PAD8</accession>
<proteinExistence type="predicted"/>
<keyword evidence="3" id="KW-1185">Reference proteome</keyword>
<evidence type="ECO:0000313" key="2">
    <source>
        <dbReference type="EMBL" id="BDH79185.1"/>
    </source>
</evidence>
<organism evidence="2 3">
    <name type="scientific">Methanothermobacter tenebrarum</name>
    <dbReference type="NCBI Taxonomy" id="680118"/>
    <lineage>
        <taxon>Archaea</taxon>
        <taxon>Methanobacteriati</taxon>
        <taxon>Methanobacteriota</taxon>
        <taxon>Methanomada group</taxon>
        <taxon>Methanobacteria</taxon>
        <taxon>Methanobacteriales</taxon>
        <taxon>Methanobacteriaceae</taxon>
        <taxon>Methanothermobacter</taxon>
    </lineage>
</organism>
<dbReference type="Gene3D" id="2.40.100.20">
    <property type="match status" value="1"/>
</dbReference>
<dbReference type="Proteomes" id="UP000831817">
    <property type="component" value="Chromosome"/>
</dbReference>
<evidence type="ECO:0000259" key="1">
    <source>
        <dbReference type="Pfam" id="PF04126"/>
    </source>
</evidence>
<dbReference type="InterPro" id="IPR007256">
    <property type="entry name" value="TM1367-like"/>
</dbReference>
<dbReference type="EMBL" id="AP025698">
    <property type="protein sequence ID" value="BDH79185.1"/>
    <property type="molecule type" value="Genomic_DNA"/>
</dbReference>
<dbReference type="Pfam" id="PF04126">
    <property type="entry name" value="Cyclophil_like"/>
    <property type="match status" value="1"/>
</dbReference>
<reference evidence="2 3" key="1">
    <citation type="submission" date="2022-04" db="EMBL/GenBank/DDBJ databases">
        <title>Complete genome of Methanothermobacter tenebrarum strain RMAS.</title>
        <authorList>
            <person name="Nakamura K."/>
            <person name="Oshima K."/>
            <person name="Hattori M."/>
            <person name="Kamagata Y."/>
            <person name="Takamizawa K."/>
        </authorList>
    </citation>
    <scope>NUCLEOTIDE SEQUENCE [LARGE SCALE GENOMIC DNA]</scope>
    <source>
        <strain evidence="2 3">RMAS</strain>
    </source>
</reference>
<evidence type="ECO:0000313" key="3">
    <source>
        <dbReference type="Proteomes" id="UP000831817"/>
    </source>
</evidence>
<dbReference type="PIRSF" id="PIRSF006456">
    <property type="entry name" value="UCP006456"/>
    <property type="match status" value="1"/>
</dbReference>